<reference evidence="2 3" key="1">
    <citation type="submission" date="2021-04" db="EMBL/GenBank/DDBJ databases">
        <title>Draft genome sequence of Paenibacillus cisolokensis, LC2-13A.</title>
        <authorList>
            <person name="Uke A."/>
            <person name="Chhe C."/>
            <person name="Baramee S."/>
            <person name="Kosugi A."/>
        </authorList>
    </citation>
    <scope>NUCLEOTIDE SEQUENCE [LARGE SCALE GENOMIC DNA]</scope>
    <source>
        <strain evidence="2 3">LC2-13A</strain>
    </source>
</reference>
<comment type="caution">
    <text evidence="2">The sequence shown here is derived from an EMBL/GenBank/DDBJ whole genome shotgun (WGS) entry which is preliminary data.</text>
</comment>
<proteinExistence type="predicted"/>
<protein>
    <recommendedName>
        <fullName evidence="4">Spore coat protein CotH</fullName>
    </recommendedName>
</protein>
<evidence type="ECO:0000313" key="2">
    <source>
        <dbReference type="EMBL" id="GIQ65771.1"/>
    </source>
</evidence>
<organism evidence="2 3">
    <name type="scientific">Paenibacillus cisolokensis</name>
    <dbReference type="NCBI Taxonomy" id="1658519"/>
    <lineage>
        <taxon>Bacteria</taxon>
        <taxon>Bacillati</taxon>
        <taxon>Bacillota</taxon>
        <taxon>Bacilli</taxon>
        <taxon>Bacillales</taxon>
        <taxon>Paenibacillaceae</taxon>
        <taxon>Paenibacillus</taxon>
    </lineage>
</organism>
<dbReference type="Pfam" id="PF08757">
    <property type="entry name" value="CotH"/>
    <property type="match status" value="1"/>
</dbReference>
<evidence type="ECO:0000256" key="1">
    <source>
        <dbReference type="SAM" id="MobiDB-lite"/>
    </source>
</evidence>
<keyword evidence="3" id="KW-1185">Reference proteome</keyword>
<evidence type="ECO:0008006" key="4">
    <source>
        <dbReference type="Google" id="ProtNLM"/>
    </source>
</evidence>
<dbReference type="Proteomes" id="UP000680304">
    <property type="component" value="Unassembled WGS sequence"/>
</dbReference>
<dbReference type="PANTHER" id="PTHR40050">
    <property type="entry name" value="INNER SPORE COAT PROTEIN H"/>
    <property type="match status" value="1"/>
</dbReference>
<feature type="region of interest" description="Disordered" evidence="1">
    <location>
        <begin position="1"/>
        <end position="26"/>
    </location>
</feature>
<sequence>MEEGDLNIMMQEGASDGSGPAEGRFGYGETEANAKISIRGNTARYAPQRSYKIRLNKQAGLWRDQRTLNLNKHYDDPSRIRNKLSYDIFETLPDIASLRTQFVHLYVKDLTDKNGAAAGFADYGLYTHVEQPNKMFLKNHWLDPNGQLYKAVMFEFFRYPESLKSQSDPDYDKAAFEQVLEIEGREDHDKLLAMLDDVNDMSIPIRDVIDRHFDLDNYLTWLAANILMDNMDTDAQNYLLYSPLNSDNGTSCRGITTEAGNCSGGCTALAIMRTESAIIGATRCTDAFCAAKKMSGCCSIKSTSCIGRRSTTKRSPNGLRRIVRSCSRSSAGRPTAIFGRSEPVSWMTNSSGLPKRRSVPCSASQKICRSRSRSFSEMCGRTGMDG</sequence>
<dbReference type="PANTHER" id="PTHR40050:SF1">
    <property type="entry name" value="INNER SPORE COAT PROTEIN H"/>
    <property type="match status" value="1"/>
</dbReference>
<evidence type="ECO:0000313" key="3">
    <source>
        <dbReference type="Proteomes" id="UP000680304"/>
    </source>
</evidence>
<dbReference type="InterPro" id="IPR014867">
    <property type="entry name" value="Spore_coat_CotH_CotH2/3/7"/>
</dbReference>
<gene>
    <name evidence="2" type="ORF">PACILC2_43390</name>
</gene>
<name>A0ABQ4NC14_9BACL</name>
<dbReference type="EMBL" id="BOVJ01000149">
    <property type="protein sequence ID" value="GIQ65771.1"/>
    <property type="molecule type" value="Genomic_DNA"/>
</dbReference>
<accession>A0ABQ4NC14</accession>